<dbReference type="AlphaFoldDB" id="A0A8A1LSV9"/>
<name>A0A8A1LSV9_AJEC8</name>
<organism evidence="1 2">
    <name type="scientific">Ajellomyces capsulatus (strain H88)</name>
    <name type="common">Darling's disease fungus</name>
    <name type="synonym">Histoplasma capsulatum</name>
    <dbReference type="NCBI Taxonomy" id="544711"/>
    <lineage>
        <taxon>Eukaryota</taxon>
        <taxon>Fungi</taxon>
        <taxon>Dikarya</taxon>
        <taxon>Ascomycota</taxon>
        <taxon>Pezizomycotina</taxon>
        <taxon>Eurotiomycetes</taxon>
        <taxon>Eurotiomycetidae</taxon>
        <taxon>Onygenales</taxon>
        <taxon>Ajellomycetaceae</taxon>
        <taxon>Histoplasma</taxon>
    </lineage>
</organism>
<dbReference type="Proteomes" id="UP000663419">
    <property type="component" value="Chromosome 4"/>
</dbReference>
<accession>A0A8A1LSV9</accession>
<gene>
    <name evidence="1" type="ORF">I7I53_03583</name>
</gene>
<sequence>MRHAACDLRLTQFTIILTHNSKSVSHSPVHRRFMISILASPLADCRASGCGPTLPWAAVLSMLPVT</sequence>
<evidence type="ECO:0000313" key="1">
    <source>
        <dbReference type="EMBL" id="QSS55643.1"/>
    </source>
</evidence>
<protein>
    <submittedName>
        <fullName evidence="1">Uncharacterized protein</fullName>
    </submittedName>
</protein>
<dbReference type="VEuPathDB" id="FungiDB:I7I53_03583"/>
<reference evidence="1" key="1">
    <citation type="submission" date="2021-01" db="EMBL/GenBank/DDBJ databases">
        <title>Chromosome-level genome assembly of a human fungal pathogen reveals clustering of transcriptionally co-regulated genes.</title>
        <authorList>
            <person name="Voorhies M."/>
            <person name="Cohen S."/>
            <person name="Shea T.P."/>
            <person name="Petrus S."/>
            <person name="Munoz J.F."/>
            <person name="Poplawski S."/>
            <person name="Goldman W.E."/>
            <person name="Michael T."/>
            <person name="Cuomo C.A."/>
            <person name="Sil A."/>
            <person name="Beyhan S."/>
        </authorList>
    </citation>
    <scope>NUCLEOTIDE SEQUENCE</scope>
    <source>
        <strain evidence="1">H88</strain>
    </source>
</reference>
<proteinExistence type="predicted"/>
<dbReference type="EMBL" id="CP069105">
    <property type="protein sequence ID" value="QSS55643.1"/>
    <property type="molecule type" value="Genomic_DNA"/>
</dbReference>
<evidence type="ECO:0000313" key="2">
    <source>
        <dbReference type="Proteomes" id="UP000663419"/>
    </source>
</evidence>